<dbReference type="EMBL" id="QXDF01000001">
    <property type="protein sequence ID" value="RIA55022.1"/>
    <property type="molecule type" value="Genomic_DNA"/>
</dbReference>
<proteinExistence type="inferred from homology"/>
<sequence>MDAETRRSDRQPARALYYVAPQQAVLRQTALLTDHDPDVTQIRLLTLFTGLSRGTERLVFEGKLPQSEWHRMRAPHQEGDFPFPVKYGYAAVGVVESGPEALVGKTVFGLFPHQDQILARAEDVVPVPARVPPRRAVLAANMETALNGVWDAGVTAGHNVLIVGAGVVGALLAAILSRMPGVSLGLVDVRPERAGLAQTLGADFFAPDDVPGGADVVFHTSASEAGLRLALNCAGFEGRIVEMSWFGDRSVSLPLGEAFHSQRLQLISSQVGHVAPSHRARWSHRRRLEKALALLDDPRLDALITEEVAFDDLPHELPRLLAPDAPGLATVIRYPQAS</sequence>
<dbReference type="Gene3D" id="3.90.180.10">
    <property type="entry name" value="Medium-chain alcohol dehydrogenases, catalytic domain"/>
    <property type="match status" value="1"/>
</dbReference>
<dbReference type="AlphaFoldDB" id="A0A397Q1H2"/>
<dbReference type="PANTHER" id="PTHR43350:SF19">
    <property type="entry name" value="D-GULOSIDE 3-DEHYDROGENASE"/>
    <property type="match status" value="1"/>
</dbReference>
<evidence type="ECO:0000256" key="3">
    <source>
        <dbReference type="ARBA" id="ARBA00022723"/>
    </source>
</evidence>
<gene>
    <name evidence="6" type="ORF">BXY53_0072</name>
</gene>
<dbReference type="PANTHER" id="PTHR43350">
    <property type="entry name" value="NAD-DEPENDENT ALCOHOL DEHYDROGENASE"/>
    <property type="match status" value="1"/>
</dbReference>
<evidence type="ECO:0000256" key="2">
    <source>
        <dbReference type="ARBA" id="ARBA00008072"/>
    </source>
</evidence>
<name>A0A397Q1H2_9HYPH</name>
<comment type="cofactor">
    <cofactor evidence="1">
        <name>Zn(2+)</name>
        <dbReference type="ChEBI" id="CHEBI:29105"/>
    </cofactor>
</comment>
<keyword evidence="4" id="KW-0862">Zinc</keyword>
<evidence type="ECO:0000313" key="6">
    <source>
        <dbReference type="EMBL" id="RIA55022.1"/>
    </source>
</evidence>
<evidence type="ECO:0000313" key="7">
    <source>
        <dbReference type="Proteomes" id="UP000266273"/>
    </source>
</evidence>
<dbReference type="Proteomes" id="UP000266273">
    <property type="component" value="Unassembled WGS sequence"/>
</dbReference>
<dbReference type="SUPFAM" id="SSF50129">
    <property type="entry name" value="GroES-like"/>
    <property type="match status" value="1"/>
</dbReference>
<dbReference type="InterPro" id="IPR011032">
    <property type="entry name" value="GroES-like_sf"/>
</dbReference>
<evidence type="ECO:0008006" key="8">
    <source>
        <dbReference type="Google" id="ProtNLM"/>
    </source>
</evidence>
<dbReference type="SUPFAM" id="SSF51735">
    <property type="entry name" value="NAD(P)-binding Rossmann-fold domains"/>
    <property type="match status" value="1"/>
</dbReference>
<comment type="caution">
    <text evidence="6">The sequence shown here is derived from an EMBL/GenBank/DDBJ whole genome shotgun (WGS) entry which is preliminary data.</text>
</comment>
<organism evidence="6 7">
    <name type="scientific">Dichotomicrobium thermohalophilum</name>
    <dbReference type="NCBI Taxonomy" id="933063"/>
    <lineage>
        <taxon>Bacteria</taxon>
        <taxon>Pseudomonadati</taxon>
        <taxon>Pseudomonadota</taxon>
        <taxon>Alphaproteobacteria</taxon>
        <taxon>Hyphomicrobiales</taxon>
        <taxon>Hyphomicrobiaceae</taxon>
        <taxon>Dichotomicrobium</taxon>
    </lineage>
</organism>
<dbReference type="InterPro" id="IPR036291">
    <property type="entry name" value="NAD(P)-bd_dom_sf"/>
</dbReference>
<dbReference type="Gene3D" id="3.40.50.720">
    <property type="entry name" value="NAD(P)-binding Rossmann-like Domain"/>
    <property type="match status" value="1"/>
</dbReference>
<keyword evidence="5" id="KW-0560">Oxidoreductase</keyword>
<evidence type="ECO:0000256" key="4">
    <source>
        <dbReference type="ARBA" id="ARBA00022833"/>
    </source>
</evidence>
<comment type="similarity">
    <text evidence="2">Belongs to the zinc-containing alcohol dehydrogenase family.</text>
</comment>
<dbReference type="GO" id="GO:0016491">
    <property type="term" value="F:oxidoreductase activity"/>
    <property type="evidence" value="ECO:0007669"/>
    <property type="project" value="UniProtKB-KW"/>
</dbReference>
<protein>
    <recommendedName>
        <fullName evidence="8">Threonine dehydrogenase-like Zn-dependent dehydrogenase</fullName>
    </recommendedName>
</protein>
<keyword evidence="3" id="KW-0479">Metal-binding</keyword>
<dbReference type="GO" id="GO:0046872">
    <property type="term" value="F:metal ion binding"/>
    <property type="evidence" value="ECO:0007669"/>
    <property type="project" value="UniProtKB-KW"/>
</dbReference>
<reference evidence="6 7" key="1">
    <citation type="submission" date="2018-08" db="EMBL/GenBank/DDBJ databases">
        <title>Genomic Encyclopedia of Archaeal and Bacterial Type Strains, Phase II (KMG-II): from individual species to whole genera.</title>
        <authorList>
            <person name="Goeker M."/>
        </authorList>
    </citation>
    <scope>NUCLEOTIDE SEQUENCE [LARGE SCALE GENOMIC DNA]</scope>
    <source>
        <strain evidence="6 7">DSM 5002</strain>
    </source>
</reference>
<dbReference type="CDD" id="cd08255">
    <property type="entry name" value="2-desacetyl-2-hydroxyethyl_bacteriochlorophyllide_like"/>
    <property type="match status" value="1"/>
</dbReference>
<evidence type="ECO:0000256" key="5">
    <source>
        <dbReference type="ARBA" id="ARBA00023002"/>
    </source>
</evidence>
<evidence type="ECO:0000256" key="1">
    <source>
        <dbReference type="ARBA" id="ARBA00001947"/>
    </source>
</evidence>
<keyword evidence="7" id="KW-1185">Reference proteome</keyword>
<accession>A0A397Q1H2</accession>